<name>A0A1H9ECJ8_9BACI</name>
<proteinExistence type="predicted"/>
<protein>
    <submittedName>
        <fullName evidence="1">Phage terminase, small subunit</fullName>
    </submittedName>
</protein>
<evidence type="ECO:0000313" key="2">
    <source>
        <dbReference type="Proteomes" id="UP000198733"/>
    </source>
</evidence>
<dbReference type="EMBL" id="FOEH01000002">
    <property type="protein sequence ID" value="SEQ23369.1"/>
    <property type="molecule type" value="Genomic_DNA"/>
</dbReference>
<organism evidence="1 2">
    <name type="scientific">Virgibacillus subterraneus</name>
    <dbReference type="NCBI Taxonomy" id="621109"/>
    <lineage>
        <taxon>Bacteria</taxon>
        <taxon>Bacillati</taxon>
        <taxon>Bacillota</taxon>
        <taxon>Bacilli</taxon>
        <taxon>Bacillales</taxon>
        <taxon>Bacillaceae</taxon>
        <taxon>Virgibacillus</taxon>
    </lineage>
</organism>
<dbReference type="InterPro" id="IPR006448">
    <property type="entry name" value="Phage_term_ssu_P27"/>
</dbReference>
<keyword evidence="2" id="KW-1185">Reference proteome</keyword>
<evidence type="ECO:0000313" key="1">
    <source>
        <dbReference type="EMBL" id="SEQ23369.1"/>
    </source>
</evidence>
<dbReference type="Proteomes" id="UP000198733">
    <property type="component" value="Unassembled WGS sequence"/>
</dbReference>
<accession>A0A1H9ECJ8</accession>
<reference evidence="1 2" key="1">
    <citation type="submission" date="2016-10" db="EMBL/GenBank/DDBJ databases">
        <authorList>
            <person name="Varghese N."/>
            <person name="Submissions S."/>
        </authorList>
    </citation>
    <scope>NUCLEOTIDE SEQUENCE [LARGE SCALE GENOMIC DNA]</scope>
    <source>
        <strain evidence="1 2">CGMCC 1.7734</strain>
    </source>
</reference>
<sequence length="109" mass="12532">MTAKLRTDVGIDKIKDFLMSTIDTSSPVEVEKVGRYLKHLEMYRRMERTIKKEGVSITVENGSQSYVKSHPLLGEMKKTNDSIMNIERTFNFIDENDGDKPNYTANDLI</sequence>
<dbReference type="Pfam" id="PF05119">
    <property type="entry name" value="Terminase_4"/>
    <property type="match status" value="1"/>
</dbReference>
<gene>
    <name evidence="1" type="ORF">SAMN05216232_1981</name>
</gene>
<dbReference type="RefSeq" id="WP_092503973.1">
    <property type="nucleotide sequence ID" value="NZ_FOEH01000002.1"/>
</dbReference>
<comment type="caution">
    <text evidence="1">The sequence shown here is derived from an EMBL/GenBank/DDBJ whole genome shotgun (WGS) entry which is preliminary data.</text>
</comment>